<reference evidence="3" key="1">
    <citation type="journal article" date="2017" name="Cell">
        <title>Insights into land plant evolution garnered from the Marchantia polymorpha genome.</title>
        <authorList>
            <person name="Bowman J.L."/>
            <person name="Kohchi T."/>
            <person name="Yamato K.T."/>
            <person name="Jenkins J."/>
            <person name="Shu S."/>
            <person name="Ishizaki K."/>
            <person name="Yamaoka S."/>
            <person name="Nishihama R."/>
            <person name="Nakamura Y."/>
            <person name="Berger F."/>
            <person name="Adam C."/>
            <person name="Aki S.S."/>
            <person name="Althoff F."/>
            <person name="Araki T."/>
            <person name="Arteaga-Vazquez M.A."/>
            <person name="Balasubrmanian S."/>
            <person name="Barry K."/>
            <person name="Bauer D."/>
            <person name="Boehm C.R."/>
            <person name="Briginshaw L."/>
            <person name="Caballero-Perez J."/>
            <person name="Catarino B."/>
            <person name="Chen F."/>
            <person name="Chiyoda S."/>
            <person name="Chovatia M."/>
            <person name="Davies K.M."/>
            <person name="Delmans M."/>
            <person name="Demura T."/>
            <person name="Dierschke T."/>
            <person name="Dolan L."/>
            <person name="Dorantes-Acosta A.E."/>
            <person name="Eklund D.M."/>
            <person name="Florent S.N."/>
            <person name="Flores-Sandoval E."/>
            <person name="Fujiyama A."/>
            <person name="Fukuzawa H."/>
            <person name="Galik B."/>
            <person name="Grimanelli D."/>
            <person name="Grimwood J."/>
            <person name="Grossniklaus U."/>
            <person name="Hamada T."/>
            <person name="Haseloff J."/>
            <person name="Hetherington A.J."/>
            <person name="Higo A."/>
            <person name="Hirakawa Y."/>
            <person name="Hundley H.N."/>
            <person name="Ikeda Y."/>
            <person name="Inoue K."/>
            <person name="Inoue S.I."/>
            <person name="Ishida S."/>
            <person name="Jia Q."/>
            <person name="Kakita M."/>
            <person name="Kanazawa T."/>
            <person name="Kawai Y."/>
            <person name="Kawashima T."/>
            <person name="Kennedy M."/>
            <person name="Kinose K."/>
            <person name="Kinoshita T."/>
            <person name="Kohara Y."/>
            <person name="Koide E."/>
            <person name="Komatsu K."/>
            <person name="Kopischke S."/>
            <person name="Kubo M."/>
            <person name="Kyozuka J."/>
            <person name="Lagercrantz U."/>
            <person name="Lin S.S."/>
            <person name="Lindquist E."/>
            <person name="Lipzen A.M."/>
            <person name="Lu C.W."/>
            <person name="De Luna E."/>
            <person name="Martienssen R.A."/>
            <person name="Minamino N."/>
            <person name="Mizutani M."/>
            <person name="Mizutani M."/>
            <person name="Mochizuki N."/>
            <person name="Monte I."/>
            <person name="Mosher R."/>
            <person name="Nagasaki H."/>
            <person name="Nakagami H."/>
            <person name="Naramoto S."/>
            <person name="Nishitani K."/>
            <person name="Ohtani M."/>
            <person name="Okamoto T."/>
            <person name="Okumura M."/>
            <person name="Phillips J."/>
            <person name="Pollak B."/>
            <person name="Reinders A."/>
            <person name="Rovekamp M."/>
            <person name="Sano R."/>
            <person name="Sawa S."/>
            <person name="Schmid M.W."/>
            <person name="Shirakawa M."/>
            <person name="Solano R."/>
            <person name="Spunde A."/>
            <person name="Suetsugu N."/>
            <person name="Sugano S."/>
            <person name="Sugiyama A."/>
            <person name="Sun R."/>
            <person name="Suzuki Y."/>
            <person name="Takenaka M."/>
            <person name="Takezawa D."/>
            <person name="Tomogane H."/>
            <person name="Tsuzuki M."/>
            <person name="Ueda T."/>
            <person name="Umeda M."/>
            <person name="Ward J.M."/>
            <person name="Watanabe Y."/>
            <person name="Yazaki K."/>
            <person name="Yokoyama R."/>
            <person name="Yoshitake Y."/>
            <person name="Yotsui I."/>
            <person name="Zachgo S."/>
            <person name="Schmutz J."/>
        </authorList>
    </citation>
    <scope>NUCLEOTIDE SEQUENCE [LARGE SCALE GENOMIC DNA]</scope>
    <source>
        <strain evidence="3">Tak-1</strain>
    </source>
</reference>
<feature type="region of interest" description="Disordered" evidence="1">
    <location>
        <begin position="52"/>
        <end position="78"/>
    </location>
</feature>
<protein>
    <submittedName>
        <fullName evidence="2">Uncharacterized protein</fullName>
    </submittedName>
</protein>
<evidence type="ECO:0000313" key="3">
    <source>
        <dbReference type="Proteomes" id="UP000244005"/>
    </source>
</evidence>
<feature type="compositionally biased region" description="Low complexity" evidence="1">
    <location>
        <begin position="66"/>
        <end position="76"/>
    </location>
</feature>
<gene>
    <name evidence="2" type="ORF">MARPO_0221s0006</name>
</gene>
<dbReference type="Proteomes" id="UP000244005">
    <property type="component" value="Unassembled WGS sequence"/>
</dbReference>
<dbReference type="EMBL" id="KZ772885">
    <property type="protein sequence ID" value="PTQ27111.1"/>
    <property type="molecule type" value="Genomic_DNA"/>
</dbReference>
<accession>A0A2R6VZU6</accession>
<name>A0A2R6VZU6_MARPO</name>
<dbReference type="OrthoDB" id="10322574at2759"/>
<proteinExistence type="predicted"/>
<sequence>MFTPSGWTVLVLRKMNIKWGAGFEDQVPVGEMEGFYTRLLWAIPEDEEDSATKDRNLIQLNRNSRKSSSFGSSSSRHFGRDCDCPCNADGLMKGAQARPKFASPIRQMRRNVRISNSWPALDSEFESSISSSSMKSTDDKYPAPLSFIPPRKRADEEELSYQCDEVSQLYSAVSQGKLSLDNLRILGLSLRI</sequence>
<evidence type="ECO:0000256" key="1">
    <source>
        <dbReference type="SAM" id="MobiDB-lite"/>
    </source>
</evidence>
<dbReference type="AlphaFoldDB" id="A0A2R6VZU6"/>
<organism evidence="2 3">
    <name type="scientific">Marchantia polymorpha</name>
    <name type="common">Common liverwort</name>
    <name type="synonym">Marchantia aquatica</name>
    <dbReference type="NCBI Taxonomy" id="3197"/>
    <lineage>
        <taxon>Eukaryota</taxon>
        <taxon>Viridiplantae</taxon>
        <taxon>Streptophyta</taxon>
        <taxon>Embryophyta</taxon>
        <taxon>Marchantiophyta</taxon>
        <taxon>Marchantiopsida</taxon>
        <taxon>Marchantiidae</taxon>
        <taxon>Marchantiales</taxon>
        <taxon>Marchantiaceae</taxon>
        <taxon>Marchantia</taxon>
    </lineage>
</organism>
<keyword evidence="3" id="KW-1185">Reference proteome</keyword>
<dbReference type="Gramene" id="Mp2g24580.1">
    <property type="protein sequence ID" value="Mp2g24580.1.cds1"/>
    <property type="gene ID" value="Mp2g24580"/>
</dbReference>
<evidence type="ECO:0000313" key="2">
    <source>
        <dbReference type="EMBL" id="PTQ27111.1"/>
    </source>
</evidence>